<name>A0ABT8C7T5_9BACT</name>
<accession>A0ABT8C7T5</accession>
<dbReference type="RefSeq" id="WP_163385532.1">
    <property type="nucleotide sequence ID" value="NZ_JAUFQS010000013.1"/>
</dbReference>
<proteinExistence type="predicted"/>
<dbReference type="Pfam" id="PF14052">
    <property type="entry name" value="Caps_assemb_Wzi"/>
    <property type="match status" value="1"/>
</dbReference>
<evidence type="ECO:0000313" key="2">
    <source>
        <dbReference type="Proteomes" id="UP001236663"/>
    </source>
</evidence>
<reference evidence="2" key="1">
    <citation type="journal article" date="2019" name="Int. J. Syst. Evol. Microbiol.">
        <title>The Global Catalogue of Microorganisms (GCM) 10K type strain sequencing project: providing services to taxonomists for standard genome sequencing and annotation.</title>
        <authorList>
            <consortium name="The Broad Institute Genomics Platform"/>
            <consortium name="The Broad Institute Genome Sequencing Center for Infectious Disease"/>
            <person name="Wu L."/>
            <person name="Ma J."/>
        </authorList>
    </citation>
    <scope>NUCLEOTIDE SEQUENCE [LARGE SCALE GENOMIC DNA]</scope>
    <source>
        <strain evidence="2">CECT 7706</strain>
    </source>
</reference>
<sequence length="490" mass="54925">MKLVWNVFLFMLFGIHQVSGQFLDSLKIETGLSMVVASKDYPPFWIQANQFGTVGSERQLDLIPHLSVENSHYFRLGKSKIETTEANFHLGYGLDVYANNGFNSVFAKEAFVRLGYQQWELRAGRFAELIGELDPELSSGSFAVSGNALPIPKLTFIVNRFTDVPGTRGFLQFKGQYSHGWLGNSHSVKNAFLHEKVLYLKAGRKPFSFYAGLMHFAQWGGEHQRGPMPGRFKDYLRIIVGASGDPDDPVYQQGAGSVDVANAVGNHMINSDIGLEVRLAKSRLKLYTQTIFSKGRGDSSNLSRRDDLVAFNMFGKDRMVGLSWTTDRKSWVEKVLLEGIYTKEQGGDIIFNGRFNYYNNATYATGWVYQENIIGTPLFISQNQAANYELDPNGIGGLSVVSNRIVGYHGGIMGSLGKHMRYRTLITFVSHFGNYYNDAYFTPNKKQSYFLLELSHRLNPKISVVTAIALDRGELSNNVGAQLAVEWTVK</sequence>
<comment type="caution">
    <text evidence="1">The sequence shown here is derived from an EMBL/GenBank/DDBJ whole genome shotgun (WGS) entry which is preliminary data.</text>
</comment>
<evidence type="ECO:0000313" key="1">
    <source>
        <dbReference type="EMBL" id="MDN3688853.1"/>
    </source>
</evidence>
<protein>
    <submittedName>
        <fullName evidence="1">Capsule assembly Wzi family protein</fullName>
    </submittedName>
</protein>
<dbReference type="InterPro" id="IPR026950">
    <property type="entry name" value="Caps_assemb_Wzi"/>
</dbReference>
<dbReference type="EMBL" id="JAUFQS010000013">
    <property type="protein sequence ID" value="MDN3688853.1"/>
    <property type="molecule type" value="Genomic_DNA"/>
</dbReference>
<organism evidence="1 2">
    <name type="scientific">Cyclobacterium jeungdonense</name>
    <dbReference type="NCBI Taxonomy" id="708087"/>
    <lineage>
        <taxon>Bacteria</taxon>
        <taxon>Pseudomonadati</taxon>
        <taxon>Bacteroidota</taxon>
        <taxon>Cytophagia</taxon>
        <taxon>Cytophagales</taxon>
        <taxon>Cyclobacteriaceae</taxon>
        <taxon>Cyclobacterium</taxon>
    </lineage>
</organism>
<dbReference type="Proteomes" id="UP001236663">
    <property type="component" value="Unassembled WGS sequence"/>
</dbReference>
<gene>
    <name evidence="1" type="ORF">QWZ15_13515</name>
</gene>
<keyword evidence="2" id="KW-1185">Reference proteome</keyword>
<dbReference type="Gene3D" id="2.40.160.130">
    <property type="entry name" value="Capsule assembly protein Wzi"/>
    <property type="match status" value="1"/>
</dbReference>
<dbReference type="InterPro" id="IPR038636">
    <property type="entry name" value="Wzi_sf"/>
</dbReference>